<dbReference type="EC" id="1.1.1.1" evidence="5"/>
<dbReference type="InterPro" id="IPR011032">
    <property type="entry name" value="GroES-like_sf"/>
</dbReference>
<dbReference type="PANTHER" id="PTHR43401:SF2">
    <property type="entry name" value="L-THREONINE 3-DEHYDROGENASE"/>
    <property type="match status" value="1"/>
</dbReference>
<dbReference type="SUPFAM" id="SSF50129">
    <property type="entry name" value="GroES-like"/>
    <property type="match status" value="1"/>
</dbReference>
<dbReference type="Pfam" id="PF00107">
    <property type="entry name" value="ADH_zinc_N"/>
    <property type="match status" value="1"/>
</dbReference>
<dbReference type="InterPro" id="IPR013149">
    <property type="entry name" value="ADH-like_C"/>
</dbReference>
<dbReference type="AlphaFoldDB" id="A0A160V756"/>
<proteinExistence type="predicted"/>
<evidence type="ECO:0000313" key="5">
    <source>
        <dbReference type="EMBL" id="CUV01458.1"/>
    </source>
</evidence>
<protein>
    <submittedName>
        <fullName evidence="5">Alcohol dehydrogenase</fullName>
        <ecNumber evidence="5">1.1.1.1</ecNumber>
    </submittedName>
</protein>
<dbReference type="Gene3D" id="3.90.180.10">
    <property type="entry name" value="Medium-chain alcohol dehydrogenases, catalytic domain"/>
    <property type="match status" value="1"/>
</dbReference>
<dbReference type="Gene3D" id="3.40.50.720">
    <property type="entry name" value="NAD(P)-binding Rossmann-like Domain"/>
    <property type="match status" value="1"/>
</dbReference>
<name>A0A160V756_9ZZZZ</name>
<evidence type="ECO:0000256" key="3">
    <source>
        <dbReference type="ARBA" id="ARBA00023002"/>
    </source>
</evidence>
<evidence type="ECO:0000256" key="1">
    <source>
        <dbReference type="ARBA" id="ARBA00022723"/>
    </source>
</evidence>
<accession>A0A160V756</accession>
<dbReference type="GO" id="GO:0008270">
    <property type="term" value="F:zinc ion binding"/>
    <property type="evidence" value="ECO:0007669"/>
    <property type="project" value="InterPro"/>
</dbReference>
<dbReference type="InterPro" id="IPR050129">
    <property type="entry name" value="Zn_alcohol_dh"/>
</dbReference>
<evidence type="ECO:0000256" key="2">
    <source>
        <dbReference type="ARBA" id="ARBA00022833"/>
    </source>
</evidence>
<dbReference type="EMBL" id="FAXA01000077">
    <property type="protein sequence ID" value="CUV01458.1"/>
    <property type="molecule type" value="Genomic_DNA"/>
</dbReference>
<dbReference type="InterPro" id="IPR036291">
    <property type="entry name" value="NAD(P)-bd_dom_sf"/>
</dbReference>
<reference evidence="5" key="1">
    <citation type="submission" date="2015-10" db="EMBL/GenBank/DDBJ databases">
        <authorList>
            <person name="Gilbert D.G."/>
        </authorList>
    </citation>
    <scope>NUCLEOTIDE SEQUENCE</scope>
</reference>
<dbReference type="SMART" id="SM00829">
    <property type="entry name" value="PKS_ER"/>
    <property type="match status" value="1"/>
</dbReference>
<dbReference type="PANTHER" id="PTHR43401">
    <property type="entry name" value="L-THREONINE 3-DEHYDROGENASE"/>
    <property type="match status" value="1"/>
</dbReference>
<organism evidence="5">
    <name type="scientific">hydrothermal vent metagenome</name>
    <dbReference type="NCBI Taxonomy" id="652676"/>
    <lineage>
        <taxon>unclassified sequences</taxon>
        <taxon>metagenomes</taxon>
        <taxon>ecological metagenomes</taxon>
    </lineage>
</organism>
<sequence>MRVAMYYNNHDVRVEELPVPEIGAGELLVKVEASGICGSDVMEWYRIQKAPTVLGHEVAGTIVQTGAGVERFKEGDNMIVTHHVPCNVCHYCLSDHHTVCDTLRETTFEPGGFSEYLRVPAINVDRGVFTIPDSLSFDEASFAEPLACVYRGQRRANIQPGQTVIVLGSGLAGLLHINLARALGAGRIVATDMVPDRLEAAMKLGADHTFLATDDIPARLREVNDGRLAELVIVCTGAPPALQQGLDSVDRGGTVLFFAPTEPGVNISVPVNDLFFRNDATLTTTYAGAPGDLATALEMIASGRVQVGQMISHRLGLEEAGLGFQLTAEAKSSLKVIIQPHSKT</sequence>
<dbReference type="SUPFAM" id="SSF51735">
    <property type="entry name" value="NAD(P)-binding Rossmann-fold domains"/>
    <property type="match status" value="1"/>
</dbReference>
<feature type="domain" description="Enoyl reductase (ER)" evidence="4">
    <location>
        <begin position="8"/>
        <end position="338"/>
    </location>
</feature>
<keyword evidence="1" id="KW-0479">Metal-binding</keyword>
<gene>
    <name evidence="5" type="ORF">MGWOODY_Clf715</name>
</gene>
<dbReference type="InterPro" id="IPR002328">
    <property type="entry name" value="ADH_Zn_CS"/>
</dbReference>
<dbReference type="PROSITE" id="PS00059">
    <property type="entry name" value="ADH_ZINC"/>
    <property type="match status" value="1"/>
</dbReference>
<keyword evidence="2" id="KW-0862">Zinc</keyword>
<evidence type="ECO:0000259" key="4">
    <source>
        <dbReference type="SMART" id="SM00829"/>
    </source>
</evidence>
<dbReference type="GO" id="GO:0004022">
    <property type="term" value="F:alcohol dehydrogenase (NAD+) activity"/>
    <property type="evidence" value="ECO:0007669"/>
    <property type="project" value="UniProtKB-EC"/>
</dbReference>
<keyword evidence="3 5" id="KW-0560">Oxidoreductase</keyword>
<dbReference type="InterPro" id="IPR013154">
    <property type="entry name" value="ADH-like_N"/>
</dbReference>
<dbReference type="CDD" id="cd08235">
    <property type="entry name" value="iditol_2_DH_like"/>
    <property type="match status" value="1"/>
</dbReference>
<dbReference type="Pfam" id="PF08240">
    <property type="entry name" value="ADH_N"/>
    <property type="match status" value="1"/>
</dbReference>
<dbReference type="InterPro" id="IPR020843">
    <property type="entry name" value="ER"/>
</dbReference>